<comment type="caution">
    <text evidence="2">The sequence shown here is derived from an EMBL/GenBank/DDBJ whole genome shotgun (WGS) entry which is preliminary data.</text>
</comment>
<feature type="compositionally biased region" description="Polar residues" evidence="1">
    <location>
        <begin position="78"/>
        <end position="87"/>
    </location>
</feature>
<organism evidence="2 3">
    <name type="scientific">Streptomyces indiaensis</name>
    <dbReference type="NCBI Taxonomy" id="284033"/>
    <lineage>
        <taxon>Bacteria</taxon>
        <taxon>Bacillati</taxon>
        <taxon>Actinomycetota</taxon>
        <taxon>Actinomycetes</taxon>
        <taxon>Kitasatosporales</taxon>
        <taxon>Streptomycetaceae</taxon>
        <taxon>Streptomyces</taxon>
    </lineage>
</organism>
<dbReference type="EMBL" id="BAAART010000074">
    <property type="protein sequence ID" value="GAA2238212.1"/>
    <property type="molecule type" value="Genomic_DNA"/>
</dbReference>
<feature type="region of interest" description="Disordered" evidence="1">
    <location>
        <begin position="114"/>
        <end position="135"/>
    </location>
</feature>
<reference evidence="2 3" key="1">
    <citation type="journal article" date="2019" name="Int. J. Syst. Evol. Microbiol.">
        <title>The Global Catalogue of Microorganisms (GCM) 10K type strain sequencing project: providing services to taxonomists for standard genome sequencing and annotation.</title>
        <authorList>
            <consortium name="The Broad Institute Genomics Platform"/>
            <consortium name="The Broad Institute Genome Sequencing Center for Infectious Disease"/>
            <person name="Wu L."/>
            <person name="Ma J."/>
        </authorList>
    </citation>
    <scope>NUCLEOTIDE SEQUENCE [LARGE SCALE GENOMIC DNA]</scope>
    <source>
        <strain evidence="2 3">JCM 3053</strain>
    </source>
</reference>
<evidence type="ECO:0000313" key="2">
    <source>
        <dbReference type="EMBL" id="GAA2238212.1"/>
    </source>
</evidence>
<proteinExistence type="predicted"/>
<keyword evidence="3" id="KW-1185">Reference proteome</keyword>
<evidence type="ECO:0000256" key="1">
    <source>
        <dbReference type="SAM" id="MobiDB-lite"/>
    </source>
</evidence>
<accession>A0ABN3DP96</accession>
<evidence type="ECO:0000313" key="3">
    <source>
        <dbReference type="Proteomes" id="UP001501474"/>
    </source>
</evidence>
<protein>
    <submittedName>
        <fullName evidence="2">Uncharacterized protein</fullName>
    </submittedName>
</protein>
<feature type="region of interest" description="Disordered" evidence="1">
    <location>
        <begin position="1"/>
        <end position="90"/>
    </location>
</feature>
<sequence length="135" mass="14012">MTEQCGRHRPVMSAHETERPGSPSRSGTSGGQMKTNVTTPAGREEDLNPPTIAPRGPGTTVRGPRHFPGQTCEFPTHGQPTASTAPETQPLRAAHAGTYAKTPHSAFQLVAGSLGTSSRVPPAGFEPAHTAPEAA</sequence>
<dbReference type="Proteomes" id="UP001501474">
    <property type="component" value="Unassembled WGS sequence"/>
</dbReference>
<gene>
    <name evidence="2" type="ORF">GCM10010104_36570</name>
</gene>
<name>A0ABN3DP96_9ACTN</name>